<gene>
    <name evidence="1" type="ORF">MGWOODY_Clf1315</name>
</gene>
<organism evidence="1">
    <name type="scientific">hydrothermal vent metagenome</name>
    <dbReference type="NCBI Taxonomy" id="652676"/>
    <lineage>
        <taxon>unclassified sequences</taxon>
        <taxon>metagenomes</taxon>
        <taxon>ecological metagenomes</taxon>
    </lineage>
</organism>
<dbReference type="EMBL" id="FAXA01000062">
    <property type="protein sequence ID" value="CUV01406.1"/>
    <property type="molecule type" value="Genomic_DNA"/>
</dbReference>
<dbReference type="InterPro" id="IPR055136">
    <property type="entry name" value="LFE_1968-like"/>
</dbReference>
<evidence type="ECO:0000313" key="1">
    <source>
        <dbReference type="EMBL" id="CUV01406.1"/>
    </source>
</evidence>
<dbReference type="Gene3D" id="3.40.1570.20">
    <property type="match status" value="1"/>
</dbReference>
<protein>
    <submittedName>
        <fullName evidence="1">Uncharacterized protein</fullName>
    </submittedName>
</protein>
<dbReference type="AlphaFoldDB" id="A0A160V6K4"/>
<dbReference type="Pfam" id="PF22684">
    <property type="entry name" value="LFE_1968-like"/>
    <property type="match status" value="1"/>
</dbReference>
<proteinExistence type="predicted"/>
<sequence>MEITMELLRELTQDDKKMWVIGGSKVSSENSSKGIKEPEVSGKYVTIEADNWHCHLDLDLVTGIQFVVAESHGDMHSYYVRFSGPEFEDTLVRTYFPNPNLDNNEKRVDFQPEKVTAFEEFRDRYVGREGIVFVERPRQTS</sequence>
<reference evidence="1" key="1">
    <citation type="submission" date="2015-10" db="EMBL/GenBank/DDBJ databases">
        <authorList>
            <person name="Gilbert D.G."/>
        </authorList>
    </citation>
    <scope>NUCLEOTIDE SEQUENCE</scope>
</reference>
<accession>A0A160V6K4</accession>
<name>A0A160V6K4_9ZZZZ</name>